<proteinExistence type="predicted"/>
<protein>
    <submittedName>
        <fullName evidence="1">6491_t:CDS:1</fullName>
    </submittedName>
</protein>
<dbReference type="EMBL" id="CAJVQB010001838">
    <property type="protein sequence ID" value="CAG8552515.1"/>
    <property type="molecule type" value="Genomic_DNA"/>
</dbReference>
<organism evidence="1 2">
    <name type="scientific">Gigaspora margarita</name>
    <dbReference type="NCBI Taxonomy" id="4874"/>
    <lineage>
        <taxon>Eukaryota</taxon>
        <taxon>Fungi</taxon>
        <taxon>Fungi incertae sedis</taxon>
        <taxon>Mucoromycota</taxon>
        <taxon>Glomeromycotina</taxon>
        <taxon>Glomeromycetes</taxon>
        <taxon>Diversisporales</taxon>
        <taxon>Gigasporaceae</taxon>
        <taxon>Gigaspora</taxon>
    </lineage>
</organism>
<name>A0ABN7UEM1_GIGMA</name>
<sequence>MIKRENLVFIRDLLYKVDDGVLDELEIIHISTLANTPQVQFKAHQELDQVICQSHLPIYNIEEDDEYNGYLISQILFNAAFVNGNYKYRDHFGFGAGRRLCTEINMLALLLSVSHLLWCFRIENAPPLGKDCKPVPIHMEMIRFGS</sequence>
<dbReference type="Proteomes" id="UP000789901">
    <property type="component" value="Unassembled WGS sequence"/>
</dbReference>
<dbReference type="InterPro" id="IPR036396">
    <property type="entry name" value="Cyt_P450_sf"/>
</dbReference>
<comment type="caution">
    <text evidence="1">The sequence shown here is derived from an EMBL/GenBank/DDBJ whole genome shotgun (WGS) entry which is preliminary data.</text>
</comment>
<dbReference type="SUPFAM" id="SSF48264">
    <property type="entry name" value="Cytochrome P450"/>
    <property type="match status" value="1"/>
</dbReference>
<gene>
    <name evidence="1" type="ORF">GMARGA_LOCUS4625</name>
</gene>
<evidence type="ECO:0000313" key="2">
    <source>
        <dbReference type="Proteomes" id="UP000789901"/>
    </source>
</evidence>
<keyword evidence="2" id="KW-1185">Reference proteome</keyword>
<reference evidence="1 2" key="1">
    <citation type="submission" date="2021-06" db="EMBL/GenBank/DDBJ databases">
        <authorList>
            <person name="Kallberg Y."/>
            <person name="Tangrot J."/>
            <person name="Rosling A."/>
        </authorList>
    </citation>
    <scope>NUCLEOTIDE SEQUENCE [LARGE SCALE GENOMIC DNA]</scope>
    <source>
        <strain evidence="1 2">120-4 pot B 10/14</strain>
    </source>
</reference>
<evidence type="ECO:0000313" key="1">
    <source>
        <dbReference type="EMBL" id="CAG8552515.1"/>
    </source>
</evidence>
<accession>A0ABN7UEM1</accession>